<name>A0AAE3MYI2_9HYPH</name>
<evidence type="ECO:0000313" key="2">
    <source>
        <dbReference type="Proteomes" id="UP001208771"/>
    </source>
</evidence>
<protein>
    <submittedName>
        <fullName evidence="1">TIGR02117 family protein</fullName>
    </submittedName>
</protein>
<comment type="caution">
    <text evidence="1">The sequence shown here is derived from an EMBL/GenBank/DDBJ whole genome shotgun (WGS) entry which is preliminary data.</text>
</comment>
<dbReference type="InterPro" id="IPR011727">
    <property type="entry name" value="CHP02117"/>
</dbReference>
<accession>A0AAE3MYI2</accession>
<dbReference type="AlphaFoldDB" id="A0AAE3MYI2"/>
<gene>
    <name evidence="1" type="ORF">NOF55_06175</name>
</gene>
<dbReference type="Proteomes" id="UP001208771">
    <property type="component" value="Unassembled WGS sequence"/>
</dbReference>
<dbReference type="NCBIfam" id="TIGR02117">
    <property type="entry name" value="chp_urease_rgn"/>
    <property type="match status" value="1"/>
</dbReference>
<organism evidence="1 2">
    <name type="scientific">Ectorhizobium quercum</name>
    <dbReference type="NCBI Taxonomy" id="2965071"/>
    <lineage>
        <taxon>Bacteria</taxon>
        <taxon>Pseudomonadati</taxon>
        <taxon>Pseudomonadota</taxon>
        <taxon>Alphaproteobacteria</taxon>
        <taxon>Hyphomicrobiales</taxon>
        <taxon>Rhizobiaceae</taxon>
        <taxon>Ectorhizobium</taxon>
    </lineage>
</organism>
<dbReference type="Pfam" id="PF09601">
    <property type="entry name" value="DUF2459"/>
    <property type="match status" value="1"/>
</dbReference>
<keyword evidence="2" id="KW-1185">Reference proteome</keyword>
<proteinExistence type="predicted"/>
<dbReference type="RefSeq" id="WP_306410470.1">
    <property type="nucleotide sequence ID" value="NZ_JANFPI010000002.1"/>
</dbReference>
<reference evidence="1" key="1">
    <citation type="submission" date="2022-07" db="EMBL/GenBank/DDBJ databases">
        <title>Ectorhizobium quercum gen.nov., sp. nov.</title>
        <authorList>
            <person name="Ma T."/>
            <person name="Li Y."/>
        </authorList>
    </citation>
    <scope>NUCLEOTIDE SEQUENCE</scope>
    <source>
        <strain evidence="1">BDR2-2</strain>
    </source>
</reference>
<dbReference type="EMBL" id="JANFPI010000002">
    <property type="protein sequence ID" value="MCX8996687.1"/>
    <property type="molecule type" value="Genomic_DNA"/>
</dbReference>
<sequence>MKKVAGLSAVAIGLVFLSVVAGMLVPRPLFTPSHAAAEGAFHRILVISNPIHTDIAIPLDTETRRQFSFLEGAGLPIEDGQAEWLVFGWGGRAFYVETPTWADLKPLPVLRALTLDRSVMHVDVAGHIPDTHPAVSSFDLDGAGYRRLLAFIAGSFAGAPDRVVPAADSGYSERDRFFEARGYFNALFGCNTWTAKALRTGGLRTGIWNPAPQTLVLSLNLFN</sequence>
<evidence type="ECO:0000313" key="1">
    <source>
        <dbReference type="EMBL" id="MCX8996687.1"/>
    </source>
</evidence>